<name>A0ACC0VF41_9HYPO</name>
<keyword evidence="2" id="KW-1185">Reference proteome</keyword>
<organism evidence="1 2">
    <name type="scientific">Trichothecium roseum</name>
    <dbReference type="NCBI Taxonomy" id="47278"/>
    <lineage>
        <taxon>Eukaryota</taxon>
        <taxon>Fungi</taxon>
        <taxon>Dikarya</taxon>
        <taxon>Ascomycota</taxon>
        <taxon>Pezizomycotina</taxon>
        <taxon>Sordariomycetes</taxon>
        <taxon>Hypocreomycetidae</taxon>
        <taxon>Hypocreales</taxon>
        <taxon>Hypocreales incertae sedis</taxon>
        <taxon>Trichothecium</taxon>
    </lineage>
</organism>
<protein>
    <submittedName>
        <fullName evidence="1">Uncharacterized protein</fullName>
    </submittedName>
</protein>
<gene>
    <name evidence="1" type="ORF">N3K66_001610</name>
</gene>
<proteinExistence type="predicted"/>
<dbReference type="EMBL" id="CM047940">
    <property type="protein sequence ID" value="KAI9905081.1"/>
    <property type="molecule type" value="Genomic_DNA"/>
</dbReference>
<accession>A0ACC0VF41</accession>
<evidence type="ECO:0000313" key="2">
    <source>
        <dbReference type="Proteomes" id="UP001163324"/>
    </source>
</evidence>
<comment type="caution">
    <text evidence="1">The sequence shown here is derived from an EMBL/GenBank/DDBJ whole genome shotgun (WGS) entry which is preliminary data.</text>
</comment>
<dbReference type="Proteomes" id="UP001163324">
    <property type="component" value="Chromosome 1"/>
</dbReference>
<evidence type="ECO:0000313" key="1">
    <source>
        <dbReference type="EMBL" id="KAI9905081.1"/>
    </source>
</evidence>
<sequence>MSTLQFRIATPEDAPQLQQLIEAAFRSEDSRKDWTADMALGRNFSMSLDSIVAKINGEDSDVLIADAGADKCVACVAAFFRRADGMARFAFLSIDQRYQRGGAGRKVLAHAEDYGRRTWGAGKAGLNAVSTRRELIAWYGRCGYRETGETSPFPIEAFPMLDLPKDLCFVEMEKDLAA</sequence>
<reference evidence="1" key="1">
    <citation type="submission" date="2022-10" db="EMBL/GenBank/DDBJ databases">
        <title>Complete Genome of Trichothecium roseum strain YXFP-22015, a Plant Pathogen Isolated from Citrus.</title>
        <authorList>
            <person name="Wang Y."/>
            <person name="Zhu L."/>
        </authorList>
    </citation>
    <scope>NUCLEOTIDE SEQUENCE</scope>
    <source>
        <strain evidence="1">YXFP-22015</strain>
    </source>
</reference>